<protein>
    <submittedName>
        <fullName evidence="1">Uncharacterized protein</fullName>
    </submittedName>
</protein>
<gene>
    <name evidence="1" type="ORF">Tco_1067194</name>
</gene>
<proteinExistence type="predicted"/>
<name>A0ABQ5HE32_9ASTR</name>
<comment type="caution">
    <text evidence="1">The sequence shown here is derived from an EMBL/GenBank/DDBJ whole genome shotgun (WGS) entry which is preliminary data.</text>
</comment>
<evidence type="ECO:0000313" key="2">
    <source>
        <dbReference type="Proteomes" id="UP001151760"/>
    </source>
</evidence>
<reference evidence="1" key="2">
    <citation type="submission" date="2022-01" db="EMBL/GenBank/DDBJ databases">
        <authorList>
            <person name="Yamashiro T."/>
            <person name="Shiraishi A."/>
            <person name="Satake H."/>
            <person name="Nakayama K."/>
        </authorList>
    </citation>
    <scope>NUCLEOTIDE SEQUENCE</scope>
</reference>
<reference evidence="1" key="1">
    <citation type="journal article" date="2022" name="Int. J. Mol. Sci.">
        <title>Draft Genome of Tanacetum Coccineum: Genomic Comparison of Closely Related Tanacetum-Family Plants.</title>
        <authorList>
            <person name="Yamashiro T."/>
            <person name="Shiraishi A."/>
            <person name="Nakayama K."/>
            <person name="Satake H."/>
        </authorList>
    </citation>
    <scope>NUCLEOTIDE SEQUENCE</scope>
</reference>
<keyword evidence="2" id="KW-1185">Reference proteome</keyword>
<dbReference type="EMBL" id="BQNB010019455">
    <property type="protein sequence ID" value="GJT85477.1"/>
    <property type="molecule type" value="Genomic_DNA"/>
</dbReference>
<organism evidence="1 2">
    <name type="scientific">Tanacetum coccineum</name>
    <dbReference type="NCBI Taxonomy" id="301880"/>
    <lineage>
        <taxon>Eukaryota</taxon>
        <taxon>Viridiplantae</taxon>
        <taxon>Streptophyta</taxon>
        <taxon>Embryophyta</taxon>
        <taxon>Tracheophyta</taxon>
        <taxon>Spermatophyta</taxon>
        <taxon>Magnoliopsida</taxon>
        <taxon>eudicotyledons</taxon>
        <taxon>Gunneridae</taxon>
        <taxon>Pentapetalae</taxon>
        <taxon>asterids</taxon>
        <taxon>campanulids</taxon>
        <taxon>Asterales</taxon>
        <taxon>Asteraceae</taxon>
        <taxon>Asteroideae</taxon>
        <taxon>Anthemideae</taxon>
        <taxon>Anthemidinae</taxon>
        <taxon>Tanacetum</taxon>
    </lineage>
</organism>
<sequence length="212" mass="24271">MPTKTELTIEQSQQGVSDDVLVQTPMLQPHSSKVGFITTCSYSIFKSNSFSLNATRILSVRRLKFMSNSATLIIMNFLIIKGLQSQIKNLLLRRLLTKEGKAQESNQIFSIGEDKANSRYSPTRMSSVGQEVYPVRWSFVVDTPYRAMWDTAYWECLGVRTMFDIFQNILLLYCEYGVLMSPGYGVLGLQSFVVIREVQARIRRIFLMDTAY</sequence>
<evidence type="ECO:0000313" key="1">
    <source>
        <dbReference type="EMBL" id="GJT85477.1"/>
    </source>
</evidence>
<dbReference type="Proteomes" id="UP001151760">
    <property type="component" value="Unassembled WGS sequence"/>
</dbReference>
<accession>A0ABQ5HE32</accession>